<name>A0A370G7Z9_9BACI</name>
<dbReference type="EMBL" id="QQAY01000014">
    <property type="protein sequence ID" value="RDI39922.1"/>
    <property type="molecule type" value="Genomic_DNA"/>
</dbReference>
<sequence>MTEKKKVSLAEAMKQKLAEKKGLQETKHDTGLVKQTQKMKSQMTKKPSNTRRKMGV</sequence>
<reference evidence="2 3" key="1">
    <citation type="submission" date="2018-07" db="EMBL/GenBank/DDBJ databases">
        <title>Genomic Encyclopedia of Type Strains, Phase IV (KMG-IV): sequencing the most valuable type-strain genomes for metagenomic binning, comparative biology and taxonomic classification.</title>
        <authorList>
            <person name="Goeker M."/>
        </authorList>
    </citation>
    <scope>NUCLEOTIDE SEQUENCE [LARGE SCALE GENOMIC DNA]</scope>
    <source>
        <strain evidence="2 3">DSM 25281</strain>
    </source>
</reference>
<evidence type="ECO:0000313" key="3">
    <source>
        <dbReference type="Proteomes" id="UP000255326"/>
    </source>
</evidence>
<gene>
    <name evidence="2" type="ORF">DFR59_11481</name>
</gene>
<protein>
    <submittedName>
        <fullName evidence="2">Uncharacterized protein</fullName>
    </submittedName>
</protein>
<accession>A0A370G7Z9</accession>
<feature type="compositionally biased region" description="Basic and acidic residues" evidence="1">
    <location>
        <begin position="20"/>
        <end position="31"/>
    </location>
</feature>
<organism evidence="2 3">
    <name type="scientific">Falsibacillus pallidus</name>
    <dbReference type="NCBI Taxonomy" id="493781"/>
    <lineage>
        <taxon>Bacteria</taxon>
        <taxon>Bacillati</taxon>
        <taxon>Bacillota</taxon>
        <taxon>Bacilli</taxon>
        <taxon>Bacillales</taxon>
        <taxon>Bacillaceae</taxon>
        <taxon>Falsibacillus</taxon>
    </lineage>
</organism>
<dbReference type="RefSeq" id="WP_170137284.1">
    <property type="nucleotide sequence ID" value="NZ_CP158866.1"/>
</dbReference>
<evidence type="ECO:0000313" key="2">
    <source>
        <dbReference type="EMBL" id="RDI39922.1"/>
    </source>
</evidence>
<dbReference type="Proteomes" id="UP000255326">
    <property type="component" value="Unassembled WGS sequence"/>
</dbReference>
<proteinExistence type="predicted"/>
<comment type="caution">
    <text evidence="2">The sequence shown here is derived from an EMBL/GenBank/DDBJ whole genome shotgun (WGS) entry which is preliminary data.</text>
</comment>
<evidence type="ECO:0000256" key="1">
    <source>
        <dbReference type="SAM" id="MobiDB-lite"/>
    </source>
</evidence>
<dbReference type="AlphaFoldDB" id="A0A370G7Z9"/>
<feature type="compositionally biased region" description="Low complexity" evidence="1">
    <location>
        <begin position="34"/>
        <end position="46"/>
    </location>
</feature>
<feature type="region of interest" description="Disordered" evidence="1">
    <location>
        <begin position="20"/>
        <end position="56"/>
    </location>
</feature>
<keyword evidence="3" id="KW-1185">Reference proteome</keyword>